<accession>A0A3S1B5M8</accession>
<gene>
    <name evidence="2" type="ORF">EJP77_17555</name>
</gene>
<dbReference type="OrthoDB" id="2454814at2"/>
<feature type="compositionally biased region" description="Basic and acidic residues" evidence="1">
    <location>
        <begin position="47"/>
        <end position="60"/>
    </location>
</feature>
<protein>
    <submittedName>
        <fullName evidence="2">Uncharacterized protein</fullName>
    </submittedName>
</protein>
<feature type="region of interest" description="Disordered" evidence="1">
    <location>
        <begin position="1"/>
        <end position="73"/>
    </location>
</feature>
<evidence type="ECO:0000313" key="2">
    <source>
        <dbReference type="EMBL" id="RUT28421.1"/>
    </source>
</evidence>
<dbReference type="AlphaFoldDB" id="A0A3S1B5M8"/>
<dbReference type="RefSeq" id="WP_127200560.1">
    <property type="nucleotide sequence ID" value="NZ_RZNX01000010.1"/>
</dbReference>
<name>A0A3S1B5M8_9BACL</name>
<comment type="caution">
    <text evidence="2">The sequence shown here is derived from an EMBL/GenBank/DDBJ whole genome shotgun (WGS) entry which is preliminary data.</text>
</comment>
<evidence type="ECO:0000256" key="1">
    <source>
        <dbReference type="SAM" id="MobiDB-lite"/>
    </source>
</evidence>
<proteinExistence type="predicted"/>
<keyword evidence="3" id="KW-1185">Reference proteome</keyword>
<reference evidence="2 3" key="1">
    <citation type="submission" date="2018-12" db="EMBL/GenBank/DDBJ databases">
        <authorList>
            <person name="Sun L."/>
            <person name="Chen Z."/>
        </authorList>
    </citation>
    <scope>NUCLEOTIDE SEQUENCE [LARGE SCALE GENOMIC DNA]</scope>
    <source>
        <strain evidence="2 3">3-5-3</strain>
    </source>
</reference>
<sequence>MEDRGKVQQGPSGMDNPEQYETDQESLFDKFESELNVDSIPVEDLNEEVKEERNKEETKHTSSTQKKYKVDFE</sequence>
<evidence type="ECO:0000313" key="3">
    <source>
        <dbReference type="Proteomes" id="UP000272464"/>
    </source>
</evidence>
<dbReference type="EMBL" id="RZNX01000010">
    <property type="protein sequence ID" value="RUT28421.1"/>
    <property type="molecule type" value="Genomic_DNA"/>
</dbReference>
<organism evidence="2 3">
    <name type="scientific">Paenibacillus zeisoli</name>
    <dbReference type="NCBI Taxonomy" id="2496267"/>
    <lineage>
        <taxon>Bacteria</taxon>
        <taxon>Bacillati</taxon>
        <taxon>Bacillota</taxon>
        <taxon>Bacilli</taxon>
        <taxon>Bacillales</taxon>
        <taxon>Paenibacillaceae</taxon>
        <taxon>Paenibacillus</taxon>
    </lineage>
</organism>
<dbReference type="Proteomes" id="UP000272464">
    <property type="component" value="Unassembled WGS sequence"/>
</dbReference>